<evidence type="ECO:0000313" key="8">
    <source>
        <dbReference type="Proteomes" id="UP000280008"/>
    </source>
</evidence>
<keyword evidence="5" id="KW-0479">Metal-binding</keyword>
<dbReference type="Gene3D" id="3.90.105.10">
    <property type="entry name" value="Molybdopterin biosynthesis moea protein, domain 2"/>
    <property type="match status" value="1"/>
</dbReference>
<gene>
    <name evidence="7" type="ORF">C8E83_0415</name>
</gene>
<dbReference type="SUPFAM" id="SSF53218">
    <property type="entry name" value="Molybdenum cofactor biosynthesis proteins"/>
    <property type="match status" value="1"/>
</dbReference>
<dbReference type="GO" id="GO:0046872">
    <property type="term" value="F:metal ion binding"/>
    <property type="evidence" value="ECO:0007669"/>
    <property type="project" value="UniProtKB-UniRule"/>
</dbReference>
<name>A0A495IBE4_9MICO</name>
<dbReference type="InterPro" id="IPR036425">
    <property type="entry name" value="MoaB/Mog-like_dom_sf"/>
</dbReference>
<dbReference type="NCBIfam" id="NF045515">
    <property type="entry name" value="Glp_gephyrin"/>
    <property type="match status" value="1"/>
</dbReference>
<comment type="pathway">
    <text evidence="5">Cofactor biosynthesis; molybdopterin biosynthesis.</text>
</comment>
<organism evidence="7 8">
    <name type="scientific">Frondihabitans australicus</name>
    <dbReference type="NCBI Taxonomy" id="386892"/>
    <lineage>
        <taxon>Bacteria</taxon>
        <taxon>Bacillati</taxon>
        <taxon>Actinomycetota</taxon>
        <taxon>Actinomycetes</taxon>
        <taxon>Micrococcales</taxon>
        <taxon>Microbacteriaceae</taxon>
        <taxon>Frondihabitans</taxon>
    </lineage>
</organism>
<dbReference type="PANTHER" id="PTHR10192">
    <property type="entry name" value="MOLYBDOPTERIN BIOSYNTHESIS PROTEIN"/>
    <property type="match status" value="1"/>
</dbReference>
<feature type="domain" description="MoaB/Mog" evidence="6">
    <location>
        <begin position="191"/>
        <end position="333"/>
    </location>
</feature>
<evidence type="ECO:0000256" key="2">
    <source>
        <dbReference type="ARBA" id="ARBA00010763"/>
    </source>
</evidence>
<protein>
    <recommendedName>
        <fullName evidence="5">Molybdopterin molybdenumtransferase</fullName>
        <ecNumber evidence="5">2.10.1.1</ecNumber>
    </recommendedName>
</protein>
<dbReference type="GO" id="GO:0005829">
    <property type="term" value="C:cytosol"/>
    <property type="evidence" value="ECO:0007669"/>
    <property type="project" value="TreeGrafter"/>
</dbReference>
<keyword evidence="5" id="KW-0808">Transferase</keyword>
<dbReference type="GO" id="GO:0061599">
    <property type="term" value="F:molybdopterin molybdotransferase activity"/>
    <property type="evidence" value="ECO:0007669"/>
    <property type="project" value="UniProtKB-UniRule"/>
</dbReference>
<keyword evidence="8" id="KW-1185">Reference proteome</keyword>
<comment type="function">
    <text evidence="1 5">Catalyzes the insertion of molybdate into adenylated molybdopterin with the concomitant release of AMP.</text>
</comment>
<dbReference type="SMART" id="SM00852">
    <property type="entry name" value="MoCF_biosynth"/>
    <property type="match status" value="1"/>
</dbReference>
<dbReference type="InterPro" id="IPR036135">
    <property type="entry name" value="MoeA_linker/N_sf"/>
</dbReference>
<evidence type="ECO:0000313" key="7">
    <source>
        <dbReference type="EMBL" id="RKR73323.1"/>
    </source>
</evidence>
<evidence type="ECO:0000259" key="6">
    <source>
        <dbReference type="SMART" id="SM00852"/>
    </source>
</evidence>
<dbReference type="InterPro" id="IPR036688">
    <property type="entry name" value="MoeA_C_domain_IV_sf"/>
</dbReference>
<dbReference type="AlphaFoldDB" id="A0A495IBE4"/>
<keyword evidence="5" id="KW-0460">Magnesium</keyword>
<dbReference type="Gene3D" id="2.40.340.10">
    <property type="entry name" value="MoeA, C-terminal, domain IV"/>
    <property type="match status" value="1"/>
</dbReference>
<evidence type="ECO:0000256" key="5">
    <source>
        <dbReference type="RuleBase" id="RU365090"/>
    </source>
</evidence>
<dbReference type="InterPro" id="IPR001453">
    <property type="entry name" value="MoaB/Mog_dom"/>
</dbReference>
<keyword evidence="3 5" id="KW-0500">Molybdenum</keyword>
<evidence type="ECO:0000256" key="1">
    <source>
        <dbReference type="ARBA" id="ARBA00002901"/>
    </source>
</evidence>
<comment type="similarity">
    <text evidence="2 5">Belongs to the MoeA family.</text>
</comment>
<dbReference type="Pfam" id="PF00994">
    <property type="entry name" value="MoCF_biosynth"/>
    <property type="match status" value="1"/>
</dbReference>
<dbReference type="InterPro" id="IPR038987">
    <property type="entry name" value="MoeA-like"/>
</dbReference>
<dbReference type="EMBL" id="RBKS01000001">
    <property type="protein sequence ID" value="RKR73323.1"/>
    <property type="molecule type" value="Genomic_DNA"/>
</dbReference>
<dbReference type="EC" id="2.10.1.1" evidence="5"/>
<evidence type="ECO:0000256" key="4">
    <source>
        <dbReference type="ARBA" id="ARBA00047317"/>
    </source>
</evidence>
<dbReference type="Gene3D" id="3.40.980.10">
    <property type="entry name" value="MoaB/Mog-like domain"/>
    <property type="match status" value="1"/>
</dbReference>
<sequence>MRTIEQHRDDIAELLSPVLARAADEVESVSLDEIVADGSAGQGFRILGRDVVSPVDLPRFDNSQMDGFALRHTDHGAVLRVVSAIAAGVVPQELAEGTTAPIMTGARMPIGADAVVPVESVGPGRFPEALTLDEIVAPEVREGTFVRRVGSDLRAGEPLAHAGDAVTPGLLGALAAASVRTVQVRRRPRVLIVSTGSELSGGDPGAGADVALIGDANGVSLRAAFTQVGVDARAVMVADDPVALVDALRRELETATDLVVTTGGISMGAFEVVREALELRGLTVTTVAMQPGGPQAYGPVDLDTATVPVVAFPGNPVSALISFEVFLRPIFAAACGLDPARPGSLVEAADAADSPVGKHQIRRGVVSDGVVRFVGGASSHLIAHYAEATHLVHVPVGVDRVEPGDTLTVWRIR</sequence>
<dbReference type="SUPFAM" id="SSF63867">
    <property type="entry name" value="MoeA C-terminal domain-like"/>
    <property type="match status" value="1"/>
</dbReference>
<accession>A0A495IBE4</accession>
<evidence type="ECO:0000256" key="3">
    <source>
        <dbReference type="ARBA" id="ARBA00022505"/>
    </source>
</evidence>
<dbReference type="Gene3D" id="2.170.190.11">
    <property type="entry name" value="Molybdopterin biosynthesis moea protein, domain 3"/>
    <property type="match status" value="1"/>
</dbReference>
<dbReference type="OrthoDB" id="9804758at2"/>
<dbReference type="UniPathway" id="UPA00344"/>
<proteinExistence type="inferred from homology"/>
<comment type="cofactor">
    <cofactor evidence="5">
        <name>Mg(2+)</name>
        <dbReference type="ChEBI" id="CHEBI:18420"/>
    </cofactor>
</comment>
<dbReference type="SUPFAM" id="SSF63882">
    <property type="entry name" value="MoeA N-terminal region -like"/>
    <property type="match status" value="1"/>
</dbReference>
<keyword evidence="5" id="KW-0501">Molybdenum cofactor biosynthesis</keyword>
<comment type="catalytic activity">
    <reaction evidence="4">
        <text>adenylyl-molybdopterin + molybdate = Mo-molybdopterin + AMP + H(+)</text>
        <dbReference type="Rhea" id="RHEA:35047"/>
        <dbReference type="ChEBI" id="CHEBI:15378"/>
        <dbReference type="ChEBI" id="CHEBI:36264"/>
        <dbReference type="ChEBI" id="CHEBI:62727"/>
        <dbReference type="ChEBI" id="CHEBI:71302"/>
        <dbReference type="ChEBI" id="CHEBI:456215"/>
        <dbReference type="EC" id="2.10.1.1"/>
    </reaction>
</comment>
<dbReference type="CDD" id="cd00887">
    <property type="entry name" value="MoeA"/>
    <property type="match status" value="1"/>
</dbReference>
<dbReference type="GO" id="GO:0006777">
    <property type="term" value="P:Mo-molybdopterin cofactor biosynthetic process"/>
    <property type="evidence" value="ECO:0007669"/>
    <property type="project" value="UniProtKB-UniRule"/>
</dbReference>
<dbReference type="InterPro" id="IPR005110">
    <property type="entry name" value="MoeA_linker/N"/>
</dbReference>
<dbReference type="Proteomes" id="UP000280008">
    <property type="component" value="Unassembled WGS sequence"/>
</dbReference>
<dbReference type="Pfam" id="PF03453">
    <property type="entry name" value="MoeA_N"/>
    <property type="match status" value="1"/>
</dbReference>
<dbReference type="PANTHER" id="PTHR10192:SF5">
    <property type="entry name" value="GEPHYRIN"/>
    <property type="match status" value="1"/>
</dbReference>
<dbReference type="RefSeq" id="WP_121368200.1">
    <property type="nucleotide sequence ID" value="NZ_RBKS01000001.1"/>
</dbReference>
<comment type="caution">
    <text evidence="7">The sequence shown here is derived from an EMBL/GenBank/DDBJ whole genome shotgun (WGS) entry which is preliminary data.</text>
</comment>
<reference evidence="7 8" key="1">
    <citation type="submission" date="2018-10" db="EMBL/GenBank/DDBJ databases">
        <title>Sequencing the genomes of 1000 actinobacteria strains.</title>
        <authorList>
            <person name="Klenk H.-P."/>
        </authorList>
    </citation>
    <scope>NUCLEOTIDE SEQUENCE [LARGE SCALE GENOMIC DNA]</scope>
    <source>
        <strain evidence="7 8">DSM 17894</strain>
    </source>
</reference>